<name>A0ABV2IWS5_9HYPH</name>
<organism evidence="2 3">
    <name type="scientific">Rhizobium aquaticum</name>
    <dbReference type="NCBI Taxonomy" id="1549636"/>
    <lineage>
        <taxon>Bacteria</taxon>
        <taxon>Pseudomonadati</taxon>
        <taxon>Pseudomonadota</taxon>
        <taxon>Alphaproteobacteria</taxon>
        <taxon>Hyphomicrobiales</taxon>
        <taxon>Rhizobiaceae</taxon>
        <taxon>Rhizobium/Agrobacterium group</taxon>
        <taxon>Rhizobium</taxon>
    </lineage>
</organism>
<evidence type="ECO:0000313" key="2">
    <source>
        <dbReference type="EMBL" id="MET3612245.1"/>
    </source>
</evidence>
<evidence type="ECO:0000313" key="3">
    <source>
        <dbReference type="Proteomes" id="UP001549047"/>
    </source>
</evidence>
<dbReference type="RefSeq" id="WP_354554819.1">
    <property type="nucleotide sequence ID" value="NZ_JBEPMB010000001.1"/>
</dbReference>
<reference evidence="2 3" key="1">
    <citation type="submission" date="2024-06" db="EMBL/GenBank/DDBJ databases">
        <title>Genomic Encyclopedia of Type Strains, Phase IV (KMG-IV): sequencing the most valuable type-strain genomes for metagenomic binning, comparative biology and taxonomic classification.</title>
        <authorList>
            <person name="Goeker M."/>
        </authorList>
    </citation>
    <scope>NUCLEOTIDE SEQUENCE [LARGE SCALE GENOMIC DNA]</scope>
    <source>
        <strain evidence="2 3">DSM 29780</strain>
    </source>
</reference>
<evidence type="ECO:0000256" key="1">
    <source>
        <dbReference type="SAM" id="SignalP"/>
    </source>
</evidence>
<accession>A0ABV2IWS5</accession>
<protein>
    <submittedName>
        <fullName evidence="2">Uncharacterized protein</fullName>
    </submittedName>
</protein>
<gene>
    <name evidence="2" type="ORF">ABID16_000550</name>
</gene>
<sequence>MKILTIALVATASLAGVMPAAAADITNGDKKAVVIEVVENGSRSKVPLPPGATESICPSGCFITAPNGDRVGLSGGETVKISGGAVIVN</sequence>
<dbReference type="EMBL" id="JBEPMB010000001">
    <property type="protein sequence ID" value="MET3612245.1"/>
    <property type="molecule type" value="Genomic_DNA"/>
</dbReference>
<proteinExistence type="predicted"/>
<dbReference type="Proteomes" id="UP001549047">
    <property type="component" value="Unassembled WGS sequence"/>
</dbReference>
<feature type="signal peptide" evidence="1">
    <location>
        <begin position="1"/>
        <end position="22"/>
    </location>
</feature>
<feature type="chain" id="PRO_5045178397" evidence="1">
    <location>
        <begin position="23"/>
        <end position="89"/>
    </location>
</feature>
<keyword evidence="1" id="KW-0732">Signal</keyword>
<keyword evidence="3" id="KW-1185">Reference proteome</keyword>
<comment type="caution">
    <text evidence="2">The sequence shown here is derived from an EMBL/GenBank/DDBJ whole genome shotgun (WGS) entry which is preliminary data.</text>
</comment>